<feature type="transmembrane region" description="Helical" evidence="14">
    <location>
        <begin position="353"/>
        <end position="372"/>
    </location>
</feature>
<evidence type="ECO:0000256" key="9">
    <source>
        <dbReference type="ARBA" id="ARBA00023157"/>
    </source>
</evidence>
<feature type="domain" description="G-protein coupled receptors family 1 profile" evidence="15">
    <location>
        <begin position="473"/>
        <end position="723"/>
    </location>
</feature>
<dbReference type="InterPro" id="IPR000725">
    <property type="entry name" value="Olfact_rcpt"/>
</dbReference>
<dbReference type="SUPFAM" id="SSF81321">
    <property type="entry name" value="Family A G protein-coupled receptor-like"/>
    <property type="match status" value="3"/>
</dbReference>
<evidence type="ECO:0000313" key="17">
    <source>
        <dbReference type="Proteomes" id="UP000736164"/>
    </source>
</evidence>
<feature type="transmembrane region" description="Helical" evidence="14">
    <location>
        <begin position="139"/>
        <end position="160"/>
    </location>
</feature>
<keyword evidence="11" id="KW-0325">Glycoprotein</keyword>
<feature type="transmembrane region" description="Helical" evidence="14">
    <location>
        <begin position="96"/>
        <end position="118"/>
    </location>
</feature>
<comment type="caution">
    <text evidence="16">The sequence shown here is derived from an EMBL/GenBank/DDBJ whole genome shotgun (WGS) entry which is preliminary data.</text>
</comment>
<evidence type="ECO:0000256" key="4">
    <source>
        <dbReference type="ARBA" id="ARBA00022692"/>
    </source>
</evidence>
<dbReference type="FunFam" id="1.20.1070.10:FF:000024">
    <property type="entry name" value="Olfactory receptor"/>
    <property type="match status" value="2"/>
</dbReference>
<feature type="non-terminal residue" evidence="16">
    <location>
        <position position="1"/>
    </location>
</feature>
<feature type="transmembrane region" description="Helical" evidence="14">
    <location>
        <begin position="268"/>
        <end position="289"/>
    </location>
</feature>
<dbReference type="PRINTS" id="PR00245">
    <property type="entry name" value="OLFACTORYR"/>
</dbReference>
<evidence type="ECO:0000256" key="11">
    <source>
        <dbReference type="ARBA" id="ARBA00023180"/>
    </source>
</evidence>
<dbReference type="PRINTS" id="PR00237">
    <property type="entry name" value="GPCRRHODOPSN"/>
</dbReference>
<dbReference type="GO" id="GO:0004930">
    <property type="term" value="F:G protein-coupled receptor activity"/>
    <property type="evidence" value="ECO:0007669"/>
    <property type="project" value="UniProtKB-KW"/>
</dbReference>
<comment type="similarity">
    <text evidence="13">Belongs to the G-protein coupled receptor 1 family.</text>
</comment>
<dbReference type="EMBL" id="JAAWVO010011661">
    <property type="protein sequence ID" value="MBN3313442.1"/>
    <property type="molecule type" value="Genomic_DNA"/>
</dbReference>
<evidence type="ECO:0000313" key="16">
    <source>
        <dbReference type="EMBL" id="MBN3313442.1"/>
    </source>
</evidence>
<keyword evidence="12 13" id="KW-0807">Transducer</keyword>
<feature type="transmembrane region" description="Helical" evidence="14">
    <location>
        <begin position="23"/>
        <end position="45"/>
    </location>
</feature>
<feature type="transmembrane region" description="Helical" evidence="14">
    <location>
        <begin position="237"/>
        <end position="256"/>
    </location>
</feature>
<evidence type="ECO:0000259" key="15">
    <source>
        <dbReference type="PROSITE" id="PS50262"/>
    </source>
</evidence>
<evidence type="ECO:0000256" key="2">
    <source>
        <dbReference type="ARBA" id="ARBA00022475"/>
    </source>
</evidence>
<feature type="transmembrane region" description="Helical" evidence="14">
    <location>
        <begin position="57"/>
        <end position="76"/>
    </location>
</feature>
<dbReference type="InterPro" id="IPR017452">
    <property type="entry name" value="GPCR_Rhodpsn_7TM"/>
</dbReference>
<evidence type="ECO:0000256" key="1">
    <source>
        <dbReference type="ARBA" id="ARBA00004651"/>
    </source>
</evidence>
<dbReference type="Proteomes" id="UP000736164">
    <property type="component" value="Unassembled WGS sequence"/>
</dbReference>
<evidence type="ECO:0000256" key="7">
    <source>
        <dbReference type="ARBA" id="ARBA00023040"/>
    </source>
</evidence>
<feature type="domain" description="G-protein coupled receptors family 1 profile" evidence="15">
    <location>
        <begin position="39"/>
        <end position="289"/>
    </location>
</feature>
<feature type="transmembrane region" description="Helical" evidence="14">
    <location>
        <begin position="194"/>
        <end position="216"/>
    </location>
</feature>
<dbReference type="GO" id="GO:0005886">
    <property type="term" value="C:plasma membrane"/>
    <property type="evidence" value="ECO:0007669"/>
    <property type="project" value="UniProtKB-SubCell"/>
</dbReference>
<comment type="subcellular location">
    <subcellularLocation>
        <location evidence="1">Cell membrane</location>
        <topology evidence="1">Multi-pass membrane protein</topology>
    </subcellularLocation>
</comment>
<dbReference type="PANTHER" id="PTHR26451:SF345">
    <property type="entry name" value="OLFACTORY RECEPTOR"/>
    <property type="match status" value="1"/>
</dbReference>
<sequence length="746" mass="85766">MQNITPVTVFLFTAYEAKGNIKYLYFTVTLLTYFFIVFVNTVLITTIIRERKLHKPMYIFICNLSLNGLYGSTAFYPNILANLLSETPSISRAGCMIQIFCTHTYGSFEYSILALMGYDRYVSICHPLMYNSIMTPLKVTQLLVSVYMYPACIMLIHVVLTVQLPLCGFIIDKVYCDNWSVVRLACSNVSVNSAFGLFVTVIVMCLPFAVIIYSYVRILAVCLKFSKEARAKALQTCTPHLLSFTNYSLASFFEILQHRFDLGNMPHLVRAMMSINPFLLPPLLNPIIYGVKLQEIRIRTMKIFLFLFNSYVAKGNIKYLYFMVTLLIYLLIVFVNTVLITTIARERKLHEPMYIFICNLSLNGVYGSTAFYPNILANLLIRNYSSLYIYNIFQSLGSQKALKSPLRQKEGFRFRFRSMRSRCLLNNRIGRTITMQNSSYVTILYLTAYDTNGNIRYLYFTGTLFVFLFILFGNVIIITVITRERKLHEPMYIFICNLTLNGVYGSTAFYPHCLSNLLSETPSISRSGCLIQVYCLHTYGGFEYSILALMAYDRYVSICYPLMYNSIMTPLKVTQLLFFVYMYPACIMFIHLILTIRLPLCGFIIDNVYCDNWSVVRLSCSDVSVNNIFGLFVTSILMGVPLTVIIYSYGRILAVCMKSSKEARAKALQTCSPHLLSFTNYSIATFFEVLHLRFDLSNMPQVVRILLSMDCILLPPLLNPIIYGIKLQEIRKRTMKMFFGRKTTFV</sequence>
<evidence type="ECO:0000256" key="10">
    <source>
        <dbReference type="ARBA" id="ARBA00023170"/>
    </source>
</evidence>
<protein>
    <submittedName>
        <fullName evidence="16">O52D1 protein</fullName>
    </submittedName>
</protein>
<feature type="transmembrane region" description="Helical" evidence="14">
    <location>
        <begin position="573"/>
        <end position="594"/>
    </location>
</feature>
<dbReference type="GO" id="GO:0005549">
    <property type="term" value="F:odorant binding"/>
    <property type="evidence" value="ECO:0007669"/>
    <property type="project" value="TreeGrafter"/>
</dbReference>
<feature type="transmembrane region" description="Helical" evidence="14">
    <location>
        <begin position="671"/>
        <end position="690"/>
    </location>
</feature>
<evidence type="ECO:0000256" key="5">
    <source>
        <dbReference type="ARBA" id="ARBA00022725"/>
    </source>
</evidence>
<keyword evidence="3" id="KW-0716">Sensory transduction</keyword>
<organism evidence="16 17">
    <name type="scientific">Atractosteus spatula</name>
    <name type="common">Alligator gar</name>
    <name type="synonym">Lepisosteus spatula</name>
    <dbReference type="NCBI Taxonomy" id="7917"/>
    <lineage>
        <taxon>Eukaryota</taxon>
        <taxon>Metazoa</taxon>
        <taxon>Chordata</taxon>
        <taxon>Craniata</taxon>
        <taxon>Vertebrata</taxon>
        <taxon>Euteleostomi</taxon>
        <taxon>Actinopterygii</taxon>
        <taxon>Neopterygii</taxon>
        <taxon>Holostei</taxon>
        <taxon>Semionotiformes</taxon>
        <taxon>Lepisosteidae</taxon>
        <taxon>Atractosteus</taxon>
    </lineage>
</organism>
<reference evidence="16" key="1">
    <citation type="journal article" date="2021" name="Cell">
        <title>Tracing the genetic footprints of vertebrate landing in non-teleost ray-finned fishes.</title>
        <authorList>
            <person name="Bi X."/>
            <person name="Wang K."/>
            <person name="Yang L."/>
            <person name="Pan H."/>
            <person name="Jiang H."/>
            <person name="Wei Q."/>
            <person name="Fang M."/>
            <person name="Yu H."/>
            <person name="Zhu C."/>
            <person name="Cai Y."/>
            <person name="He Y."/>
            <person name="Gan X."/>
            <person name="Zeng H."/>
            <person name="Yu D."/>
            <person name="Zhu Y."/>
            <person name="Jiang H."/>
            <person name="Qiu Q."/>
            <person name="Yang H."/>
            <person name="Zhang Y.E."/>
            <person name="Wang W."/>
            <person name="Zhu M."/>
            <person name="He S."/>
            <person name="Zhang G."/>
        </authorList>
    </citation>
    <scope>NUCLEOTIDE SEQUENCE</scope>
    <source>
        <strain evidence="16">Allg_001</strain>
    </source>
</reference>
<evidence type="ECO:0000256" key="6">
    <source>
        <dbReference type="ARBA" id="ARBA00022989"/>
    </source>
</evidence>
<feature type="transmembrane region" description="Helical" evidence="14">
    <location>
        <begin position="702"/>
        <end position="725"/>
    </location>
</feature>
<keyword evidence="5" id="KW-0552">Olfaction</keyword>
<feature type="transmembrane region" description="Helical" evidence="14">
    <location>
        <begin position="531"/>
        <end position="552"/>
    </location>
</feature>
<dbReference type="PANTHER" id="PTHR26451">
    <property type="entry name" value="G_PROTEIN_RECEP_F1_2 DOMAIN-CONTAINING PROTEIN"/>
    <property type="match status" value="1"/>
</dbReference>
<feature type="transmembrane region" description="Helical" evidence="14">
    <location>
        <begin position="628"/>
        <end position="650"/>
    </location>
</feature>
<proteinExistence type="inferred from homology"/>
<keyword evidence="6 14" id="KW-1133">Transmembrane helix</keyword>
<keyword evidence="17" id="KW-1185">Reference proteome</keyword>
<dbReference type="Pfam" id="PF13853">
    <property type="entry name" value="7tm_4"/>
    <property type="match status" value="2"/>
</dbReference>
<gene>
    <name evidence="16" type="primary">Or52d1_3</name>
    <name evidence="16" type="ORF">GTO95_0005286</name>
</gene>
<dbReference type="InterPro" id="IPR052921">
    <property type="entry name" value="GPCR1_Superfamily_Member"/>
</dbReference>
<dbReference type="AlphaFoldDB" id="A0A8J7NHS0"/>
<keyword evidence="7 13" id="KW-0297">G-protein coupled receptor</keyword>
<evidence type="ECO:0000256" key="12">
    <source>
        <dbReference type="ARBA" id="ARBA00023224"/>
    </source>
</evidence>
<dbReference type="PROSITE" id="PS00237">
    <property type="entry name" value="G_PROTEIN_RECEP_F1_1"/>
    <property type="match status" value="2"/>
</dbReference>
<dbReference type="Gene3D" id="1.20.1070.10">
    <property type="entry name" value="Rhodopsin 7-helix transmembrane proteins"/>
    <property type="match status" value="3"/>
</dbReference>
<evidence type="ECO:0000256" key="3">
    <source>
        <dbReference type="ARBA" id="ARBA00022606"/>
    </source>
</evidence>
<feature type="non-terminal residue" evidence="16">
    <location>
        <position position="746"/>
    </location>
</feature>
<feature type="transmembrane region" description="Helical" evidence="14">
    <location>
        <begin position="492"/>
        <end position="511"/>
    </location>
</feature>
<keyword evidence="4 13" id="KW-0812">Transmembrane</keyword>
<keyword evidence="10 13" id="KW-0675">Receptor</keyword>
<feature type="transmembrane region" description="Helical" evidence="14">
    <location>
        <begin position="319"/>
        <end position="341"/>
    </location>
</feature>
<keyword evidence="2" id="KW-1003">Cell membrane</keyword>
<evidence type="ECO:0000256" key="14">
    <source>
        <dbReference type="SAM" id="Phobius"/>
    </source>
</evidence>
<evidence type="ECO:0000256" key="13">
    <source>
        <dbReference type="RuleBase" id="RU000688"/>
    </source>
</evidence>
<feature type="transmembrane region" description="Helical" evidence="14">
    <location>
        <begin position="457"/>
        <end position="480"/>
    </location>
</feature>
<accession>A0A8J7NHS0</accession>
<name>A0A8J7NHS0_ATRSP</name>
<evidence type="ECO:0000256" key="8">
    <source>
        <dbReference type="ARBA" id="ARBA00023136"/>
    </source>
</evidence>
<dbReference type="GO" id="GO:0004984">
    <property type="term" value="F:olfactory receptor activity"/>
    <property type="evidence" value="ECO:0007669"/>
    <property type="project" value="InterPro"/>
</dbReference>
<keyword evidence="9" id="KW-1015">Disulfide bond</keyword>
<dbReference type="InterPro" id="IPR000276">
    <property type="entry name" value="GPCR_Rhodpsn"/>
</dbReference>
<keyword evidence="8 14" id="KW-0472">Membrane</keyword>
<dbReference type="PROSITE" id="PS50262">
    <property type="entry name" value="G_PROTEIN_RECEP_F1_2"/>
    <property type="match status" value="2"/>
</dbReference>